<proteinExistence type="predicted"/>
<dbReference type="AlphaFoldDB" id="A0A2H0W3W5"/>
<gene>
    <name evidence="1" type="ORF">COT80_04755</name>
</gene>
<sequence length="64" mass="6969">MLWIILRDFHASLADMKAAVELFKEVHSAESRGLGPAMIGGLVFETKGDIPSEDQLVLGIIPFS</sequence>
<evidence type="ECO:0000313" key="1">
    <source>
        <dbReference type="EMBL" id="PIS06046.1"/>
    </source>
</evidence>
<comment type="caution">
    <text evidence="1">The sequence shown here is derived from an EMBL/GenBank/DDBJ whole genome shotgun (WGS) entry which is preliminary data.</text>
</comment>
<protein>
    <submittedName>
        <fullName evidence="1">Uncharacterized protein</fullName>
    </submittedName>
</protein>
<name>A0A2H0W3W5_9BACT</name>
<accession>A0A2H0W3W5</accession>
<reference evidence="2" key="1">
    <citation type="submission" date="2017-09" db="EMBL/GenBank/DDBJ databases">
        <title>Depth-based differentiation of microbial function through sediment-hosted aquifers and enrichment of novel symbionts in the deep terrestrial subsurface.</title>
        <authorList>
            <person name="Probst A.J."/>
            <person name="Ladd B."/>
            <person name="Jarett J.K."/>
            <person name="Geller-Mcgrath D.E."/>
            <person name="Sieber C.M.K."/>
            <person name="Emerson J.B."/>
            <person name="Anantharaman K."/>
            <person name="Thomas B.C."/>
            <person name="Malmstrom R."/>
            <person name="Stieglmeier M."/>
            <person name="Klingl A."/>
            <person name="Woyke T."/>
            <person name="Ryan C.M."/>
            <person name="Banfield J.F."/>
        </authorList>
    </citation>
    <scope>NUCLEOTIDE SEQUENCE [LARGE SCALE GENOMIC DNA]</scope>
</reference>
<dbReference type="Proteomes" id="UP000229056">
    <property type="component" value="Unassembled WGS sequence"/>
</dbReference>
<organism evidence="1 2">
    <name type="scientific">Candidatus Buchananbacteria bacterium CG10_big_fil_rev_8_21_14_0_10_33_19</name>
    <dbReference type="NCBI Taxonomy" id="1974525"/>
    <lineage>
        <taxon>Bacteria</taxon>
        <taxon>Candidatus Buchananiibacteriota</taxon>
    </lineage>
</organism>
<evidence type="ECO:0000313" key="2">
    <source>
        <dbReference type="Proteomes" id="UP000229056"/>
    </source>
</evidence>
<dbReference type="EMBL" id="PEZY01000012">
    <property type="protein sequence ID" value="PIS06046.1"/>
    <property type="molecule type" value="Genomic_DNA"/>
</dbReference>